<dbReference type="InterPro" id="IPR031107">
    <property type="entry name" value="Small_HSP"/>
</dbReference>
<feature type="domain" description="SHSP" evidence="3">
    <location>
        <begin position="33"/>
        <end position="139"/>
    </location>
</feature>
<dbReference type="Pfam" id="PF00011">
    <property type="entry name" value="HSP20"/>
    <property type="match status" value="1"/>
</dbReference>
<dbReference type="RefSeq" id="WP_378153585.1">
    <property type="nucleotide sequence ID" value="NZ_JBHSEC010000007.1"/>
</dbReference>
<dbReference type="PANTHER" id="PTHR11527">
    <property type="entry name" value="HEAT-SHOCK PROTEIN 20 FAMILY MEMBER"/>
    <property type="match status" value="1"/>
</dbReference>
<accession>A0ABV8X576</accession>
<dbReference type="PROSITE" id="PS01031">
    <property type="entry name" value="SHSP"/>
    <property type="match status" value="1"/>
</dbReference>
<dbReference type="SUPFAM" id="SSF49764">
    <property type="entry name" value="HSP20-like chaperones"/>
    <property type="match status" value="1"/>
</dbReference>
<evidence type="ECO:0000256" key="1">
    <source>
        <dbReference type="PROSITE-ProRule" id="PRU00285"/>
    </source>
</evidence>
<dbReference type="Proteomes" id="UP001595817">
    <property type="component" value="Unassembled WGS sequence"/>
</dbReference>
<protein>
    <submittedName>
        <fullName evidence="4">Hsp20/alpha crystallin family protein</fullName>
    </submittedName>
</protein>
<evidence type="ECO:0000259" key="3">
    <source>
        <dbReference type="PROSITE" id="PS01031"/>
    </source>
</evidence>
<dbReference type="Gene3D" id="2.60.40.790">
    <property type="match status" value="1"/>
</dbReference>
<comment type="similarity">
    <text evidence="1 2">Belongs to the small heat shock protein (HSP20) family.</text>
</comment>
<dbReference type="InterPro" id="IPR008978">
    <property type="entry name" value="HSP20-like_chaperone"/>
</dbReference>
<name>A0ABV8X576_9LACT</name>
<sequence length="139" mass="16044">MMSIVPYDPFKRFASILREFEDFFSSVPVAFENLASQQHVKVTMDETDHQLTAKCHIPGIDKMEDITIEVNHNMMTITGSNNQSTEIIRQDSYQKQWFLGRFQRSIHLPCAVKSEGIMAVHEGETLTVIMPKEKRKLID</sequence>
<organism evidence="4 5">
    <name type="scientific">Chungangia koreensis</name>
    <dbReference type="NCBI Taxonomy" id="752657"/>
    <lineage>
        <taxon>Bacteria</taxon>
        <taxon>Bacillati</taxon>
        <taxon>Bacillota</taxon>
        <taxon>Bacilli</taxon>
        <taxon>Lactobacillales</taxon>
        <taxon>Chungangia</taxon>
    </lineage>
</organism>
<gene>
    <name evidence="4" type="ORF">ACFOZY_06615</name>
</gene>
<dbReference type="EMBL" id="JBHSEC010000007">
    <property type="protein sequence ID" value="MFC4410110.1"/>
    <property type="molecule type" value="Genomic_DNA"/>
</dbReference>
<reference evidence="5" key="1">
    <citation type="journal article" date="2019" name="Int. J. Syst. Evol. Microbiol.">
        <title>The Global Catalogue of Microorganisms (GCM) 10K type strain sequencing project: providing services to taxonomists for standard genome sequencing and annotation.</title>
        <authorList>
            <consortium name="The Broad Institute Genomics Platform"/>
            <consortium name="The Broad Institute Genome Sequencing Center for Infectious Disease"/>
            <person name="Wu L."/>
            <person name="Ma J."/>
        </authorList>
    </citation>
    <scope>NUCLEOTIDE SEQUENCE [LARGE SCALE GENOMIC DNA]</scope>
    <source>
        <strain evidence="5">CCUG 59778</strain>
    </source>
</reference>
<dbReference type="CDD" id="cd06464">
    <property type="entry name" value="ACD_sHsps-like"/>
    <property type="match status" value="1"/>
</dbReference>
<evidence type="ECO:0000313" key="4">
    <source>
        <dbReference type="EMBL" id="MFC4410110.1"/>
    </source>
</evidence>
<dbReference type="InterPro" id="IPR002068">
    <property type="entry name" value="A-crystallin/Hsp20_dom"/>
</dbReference>
<evidence type="ECO:0000313" key="5">
    <source>
        <dbReference type="Proteomes" id="UP001595817"/>
    </source>
</evidence>
<comment type="caution">
    <text evidence="4">The sequence shown here is derived from an EMBL/GenBank/DDBJ whole genome shotgun (WGS) entry which is preliminary data.</text>
</comment>
<evidence type="ECO:0000256" key="2">
    <source>
        <dbReference type="RuleBase" id="RU003616"/>
    </source>
</evidence>
<keyword evidence="5" id="KW-1185">Reference proteome</keyword>
<proteinExistence type="inferred from homology"/>